<dbReference type="InterPro" id="IPR004838">
    <property type="entry name" value="NHTrfase_class1_PyrdxlP-BS"/>
</dbReference>
<dbReference type="eggNOG" id="COG0436">
    <property type="taxonomic scope" value="Bacteria"/>
</dbReference>
<dbReference type="STRING" id="293826.Amet_1616"/>
<evidence type="ECO:0000256" key="5">
    <source>
        <dbReference type="SAM" id="Coils"/>
    </source>
</evidence>
<dbReference type="PANTHER" id="PTHR42832">
    <property type="entry name" value="AMINO ACID AMINOTRANSFERASE"/>
    <property type="match status" value="1"/>
</dbReference>
<accession>A6TNM5</accession>
<dbReference type="HOGENOM" id="CLU_017584_4_5_9"/>
<dbReference type="KEGG" id="amt:Amet_1616"/>
<keyword evidence="2 4" id="KW-0032">Aminotransferase</keyword>
<comment type="similarity">
    <text evidence="4">Belongs to the class-I pyridoxal-phosphate-dependent aminotransferase family.</text>
</comment>
<dbReference type="Gene3D" id="3.90.1150.10">
    <property type="entry name" value="Aspartate Aminotransferase, domain 1"/>
    <property type="match status" value="1"/>
</dbReference>
<evidence type="ECO:0000256" key="4">
    <source>
        <dbReference type="RuleBase" id="RU000481"/>
    </source>
</evidence>
<comment type="cofactor">
    <cofactor evidence="1 4">
        <name>pyridoxal 5'-phosphate</name>
        <dbReference type="ChEBI" id="CHEBI:597326"/>
    </cofactor>
</comment>
<dbReference type="NCBIfam" id="NF004937">
    <property type="entry name" value="PRK06290.1"/>
    <property type="match status" value="1"/>
</dbReference>
<sequence>MYFLEDKIAQRLGGKSFGKVSKEYKFRKIKKTKEEAIKKYPFISLIDLGVGEPDLAADERVVSILSKEAGKPENRWYADNGILEFQEAAVQYLNKVYGLKGLDPNENILHGIGTKSMLAMLPACFINPGDVVLTTIPGYPILSSNTQYFGGEIYPLPLHEENSFYPDFTAIPKSILNKAKLLYLNYPNNPTGQVATYDFYQEAVSIALQYGIVIVSDAAYGPITFDDHRPISLFSVPDASHVGIELHSLSKAFNMTGWRLAFALGSPEMIKAYSAIKDTTDSGQFRAIQKAGAFALQHIDIIEANCQRYSRRMDFLIEILQEVGFKATKPQGTFYCYVPIPKGTKSGIRFTNAEEVATHILEHALISTVPWDDVGSYLRLSVTFEAKDLESEKELLEELKRRLLSLELVF</sequence>
<feature type="coiled-coil region" evidence="5">
    <location>
        <begin position="382"/>
        <end position="409"/>
    </location>
</feature>
<dbReference type="RefSeq" id="WP_012062831.1">
    <property type="nucleotide sequence ID" value="NC_009633.1"/>
</dbReference>
<evidence type="ECO:0000256" key="1">
    <source>
        <dbReference type="ARBA" id="ARBA00001933"/>
    </source>
</evidence>
<evidence type="ECO:0000313" key="7">
    <source>
        <dbReference type="EMBL" id="ABR47793.1"/>
    </source>
</evidence>
<feature type="domain" description="Aminotransferase class I/classII large" evidence="6">
    <location>
        <begin position="45"/>
        <end position="389"/>
    </location>
</feature>
<dbReference type="EC" id="2.6.1.-" evidence="4"/>
<dbReference type="EMBL" id="CP000724">
    <property type="protein sequence ID" value="ABR47793.1"/>
    <property type="molecule type" value="Genomic_DNA"/>
</dbReference>
<dbReference type="CDD" id="cd00609">
    <property type="entry name" value="AAT_like"/>
    <property type="match status" value="1"/>
</dbReference>
<dbReference type="Pfam" id="PF00155">
    <property type="entry name" value="Aminotran_1_2"/>
    <property type="match status" value="1"/>
</dbReference>
<dbReference type="PANTHER" id="PTHR42832:SF3">
    <property type="entry name" value="L-GLUTAMINE--4-(METHYLSULFANYL)-2-OXOBUTANOATE AMINOTRANSFERASE"/>
    <property type="match status" value="1"/>
</dbReference>
<evidence type="ECO:0000256" key="2">
    <source>
        <dbReference type="ARBA" id="ARBA00022576"/>
    </source>
</evidence>
<dbReference type="InterPro" id="IPR015421">
    <property type="entry name" value="PyrdxlP-dep_Trfase_major"/>
</dbReference>
<dbReference type="SUPFAM" id="SSF53383">
    <property type="entry name" value="PLP-dependent transferases"/>
    <property type="match status" value="1"/>
</dbReference>
<keyword evidence="3 4" id="KW-0808">Transferase</keyword>
<evidence type="ECO:0000256" key="3">
    <source>
        <dbReference type="ARBA" id="ARBA00022679"/>
    </source>
</evidence>
<keyword evidence="5" id="KW-0175">Coiled coil</keyword>
<reference evidence="8" key="1">
    <citation type="journal article" date="2016" name="Genome Announc.">
        <title>Complete genome sequence of Alkaliphilus metalliredigens strain QYMF, an alkaliphilic and metal-reducing bacterium isolated from borax-contaminated leachate ponds.</title>
        <authorList>
            <person name="Hwang C."/>
            <person name="Copeland A."/>
            <person name="Lucas S."/>
            <person name="Lapidus A."/>
            <person name="Barry K."/>
            <person name="Detter J.C."/>
            <person name="Glavina Del Rio T."/>
            <person name="Hammon N."/>
            <person name="Israni S."/>
            <person name="Dalin E."/>
            <person name="Tice H."/>
            <person name="Pitluck S."/>
            <person name="Chertkov O."/>
            <person name="Brettin T."/>
            <person name="Bruce D."/>
            <person name="Han C."/>
            <person name="Schmutz J."/>
            <person name="Larimer F."/>
            <person name="Land M.L."/>
            <person name="Hauser L."/>
            <person name="Kyrpides N."/>
            <person name="Mikhailova N."/>
            <person name="Ye Q."/>
            <person name="Zhou J."/>
            <person name="Richardson P."/>
            <person name="Fields M.W."/>
        </authorList>
    </citation>
    <scope>NUCLEOTIDE SEQUENCE [LARGE SCALE GENOMIC DNA]</scope>
    <source>
        <strain evidence="8">QYMF</strain>
    </source>
</reference>
<dbReference type="InterPro" id="IPR015424">
    <property type="entry name" value="PyrdxlP-dep_Trfase"/>
</dbReference>
<dbReference type="AlphaFoldDB" id="A6TNM5"/>
<dbReference type="OrthoDB" id="9802328at2"/>
<protein>
    <recommendedName>
        <fullName evidence="4">Aminotransferase</fullName>
        <ecNumber evidence="4">2.6.1.-</ecNumber>
    </recommendedName>
</protein>
<dbReference type="InterPro" id="IPR050881">
    <property type="entry name" value="LL-DAP_aminotransferase"/>
</dbReference>
<name>A6TNM5_ALKMQ</name>
<dbReference type="GO" id="GO:0030170">
    <property type="term" value="F:pyridoxal phosphate binding"/>
    <property type="evidence" value="ECO:0007669"/>
    <property type="project" value="InterPro"/>
</dbReference>
<evidence type="ECO:0000313" key="8">
    <source>
        <dbReference type="Proteomes" id="UP000001572"/>
    </source>
</evidence>
<dbReference type="Proteomes" id="UP000001572">
    <property type="component" value="Chromosome"/>
</dbReference>
<dbReference type="InterPro" id="IPR015422">
    <property type="entry name" value="PyrdxlP-dep_Trfase_small"/>
</dbReference>
<proteinExistence type="inferred from homology"/>
<organism evidence="7 8">
    <name type="scientific">Alkaliphilus metalliredigens (strain QYMF)</name>
    <dbReference type="NCBI Taxonomy" id="293826"/>
    <lineage>
        <taxon>Bacteria</taxon>
        <taxon>Bacillati</taxon>
        <taxon>Bacillota</taxon>
        <taxon>Clostridia</taxon>
        <taxon>Peptostreptococcales</taxon>
        <taxon>Natronincolaceae</taxon>
        <taxon>Alkaliphilus</taxon>
    </lineage>
</organism>
<gene>
    <name evidence="7" type="ordered locus">Amet_1616</name>
</gene>
<dbReference type="InterPro" id="IPR004839">
    <property type="entry name" value="Aminotransferase_I/II_large"/>
</dbReference>
<dbReference type="PROSITE" id="PS00105">
    <property type="entry name" value="AA_TRANSFER_CLASS_1"/>
    <property type="match status" value="1"/>
</dbReference>
<dbReference type="GO" id="GO:0008483">
    <property type="term" value="F:transaminase activity"/>
    <property type="evidence" value="ECO:0007669"/>
    <property type="project" value="UniProtKB-KW"/>
</dbReference>
<dbReference type="Gene3D" id="3.40.640.10">
    <property type="entry name" value="Type I PLP-dependent aspartate aminotransferase-like (Major domain)"/>
    <property type="match status" value="1"/>
</dbReference>
<keyword evidence="8" id="KW-1185">Reference proteome</keyword>
<evidence type="ECO:0000259" key="6">
    <source>
        <dbReference type="Pfam" id="PF00155"/>
    </source>
</evidence>